<name>A0A840NEG4_9PSEU</name>
<sequence>MLIKRSEEDEFDALVVRVDFSDDAAWTEVVGLLEIPWGDDEFDSSNQLVDDPAFTGASPDDVLAAVEEEHKPAVVFLADAETMRGAHPLLAVSTLTREDAEDEDDYEEEMSHGREFRLVPGAVSEMHTNLEIANMDFTDFSGSASGDSERIHRGFC</sequence>
<dbReference type="InterPro" id="IPR053832">
    <property type="entry name" value="DUF6924"/>
</dbReference>
<proteinExistence type="predicted"/>
<accession>A0A840NEG4</accession>
<gene>
    <name evidence="2" type="ORF">BJ969_003844</name>
</gene>
<evidence type="ECO:0000259" key="1">
    <source>
        <dbReference type="Pfam" id="PF21962"/>
    </source>
</evidence>
<dbReference type="RefSeq" id="WP_184480589.1">
    <property type="nucleotide sequence ID" value="NZ_JACHIV010000001.1"/>
</dbReference>
<dbReference type="Proteomes" id="UP000580474">
    <property type="component" value="Unassembled WGS sequence"/>
</dbReference>
<protein>
    <recommendedName>
        <fullName evidence="1">DUF6924 domain-containing protein</fullName>
    </recommendedName>
</protein>
<dbReference type="EMBL" id="JACHIV010000001">
    <property type="protein sequence ID" value="MBB5070756.1"/>
    <property type="molecule type" value="Genomic_DNA"/>
</dbReference>
<reference evidence="2 3" key="1">
    <citation type="submission" date="2020-08" db="EMBL/GenBank/DDBJ databases">
        <title>Sequencing the genomes of 1000 actinobacteria strains.</title>
        <authorList>
            <person name="Klenk H.-P."/>
        </authorList>
    </citation>
    <scope>NUCLEOTIDE SEQUENCE [LARGE SCALE GENOMIC DNA]</scope>
    <source>
        <strain evidence="2 3">DSM 45582</strain>
    </source>
</reference>
<evidence type="ECO:0000313" key="3">
    <source>
        <dbReference type="Proteomes" id="UP000580474"/>
    </source>
</evidence>
<dbReference type="AlphaFoldDB" id="A0A840NEG4"/>
<dbReference type="Pfam" id="PF21962">
    <property type="entry name" value="DUF6924"/>
    <property type="match status" value="1"/>
</dbReference>
<feature type="domain" description="DUF6924" evidence="1">
    <location>
        <begin position="13"/>
        <end position="155"/>
    </location>
</feature>
<comment type="caution">
    <text evidence="2">The sequence shown here is derived from an EMBL/GenBank/DDBJ whole genome shotgun (WGS) entry which is preliminary data.</text>
</comment>
<evidence type="ECO:0000313" key="2">
    <source>
        <dbReference type="EMBL" id="MBB5070756.1"/>
    </source>
</evidence>
<organism evidence="2 3">
    <name type="scientific">Saccharopolyspora gloriosae</name>
    <dbReference type="NCBI Taxonomy" id="455344"/>
    <lineage>
        <taxon>Bacteria</taxon>
        <taxon>Bacillati</taxon>
        <taxon>Actinomycetota</taxon>
        <taxon>Actinomycetes</taxon>
        <taxon>Pseudonocardiales</taxon>
        <taxon>Pseudonocardiaceae</taxon>
        <taxon>Saccharopolyspora</taxon>
    </lineage>
</organism>
<keyword evidence="3" id="KW-1185">Reference proteome</keyword>